<comment type="caution">
    <text evidence="1">The sequence shown here is derived from an EMBL/GenBank/DDBJ whole genome shotgun (WGS) entry which is preliminary data.</text>
</comment>
<dbReference type="Gene3D" id="3.40.50.1820">
    <property type="entry name" value="alpha/beta hydrolase"/>
    <property type="match status" value="1"/>
</dbReference>
<evidence type="ECO:0008006" key="3">
    <source>
        <dbReference type="Google" id="ProtNLM"/>
    </source>
</evidence>
<dbReference type="RefSeq" id="XP_049130518.1">
    <property type="nucleotide sequence ID" value="XM_049274561.1"/>
</dbReference>
<evidence type="ECO:0000313" key="2">
    <source>
        <dbReference type="Proteomes" id="UP001055115"/>
    </source>
</evidence>
<dbReference type="GeneID" id="73329151"/>
<dbReference type="EMBL" id="BQXU01000022">
    <property type="protein sequence ID" value="GKT48168.1"/>
    <property type="molecule type" value="Genomic_DNA"/>
</dbReference>
<protein>
    <recommendedName>
        <fullName evidence="3">Carboxylesterase type B domain-containing protein</fullName>
    </recommendedName>
</protein>
<proteinExistence type="predicted"/>
<accession>A0AA37URJ0</accession>
<reference evidence="1 2" key="1">
    <citation type="submission" date="2022-03" db="EMBL/GenBank/DDBJ databases">
        <title>Genome data of Colletotrichum spp.</title>
        <authorList>
            <person name="Utami Y.D."/>
            <person name="Hiruma K."/>
        </authorList>
    </citation>
    <scope>NUCLEOTIDE SEQUENCE [LARGE SCALE GENOMIC DNA]</scope>
    <source>
        <strain evidence="1 2">MAFF 239500</strain>
    </source>
</reference>
<dbReference type="Proteomes" id="UP001055115">
    <property type="component" value="Unassembled WGS sequence"/>
</dbReference>
<keyword evidence="2" id="KW-1185">Reference proteome</keyword>
<dbReference type="AlphaFoldDB" id="A0AA37URJ0"/>
<name>A0AA37URJ0_9PEZI</name>
<dbReference type="SUPFAM" id="SSF53474">
    <property type="entry name" value="alpha/beta-Hydrolases"/>
    <property type="match status" value="1"/>
</dbReference>
<sequence length="205" mass="22948">MVGYAPLDASIFGFTGLLQRKEHIAVRFIKSISSSLSQHPSVATRILEAYGITEAASDDDAFIKILQFASDVSFRAPAESFAKGFHGDSYLLELAEGNPWDGPFKGHSTHVLDVALLFQNYNEHLDEKQRQIAESFAVDVINFVHGQAPWKRFQDGAGRMVYENGTRMYKQAGVNSEKYESLLELGEEIGLDALLKVWQNFLFPQ</sequence>
<evidence type="ECO:0000313" key="1">
    <source>
        <dbReference type="EMBL" id="GKT48168.1"/>
    </source>
</evidence>
<gene>
    <name evidence="1" type="ORF">ColSpa_08349</name>
</gene>
<dbReference type="InterPro" id="IPR029058">
    <property type="entry name" value="AB_hydrolase_fold"/>
</dbReference>
<organism evidence="1 2">
    <name type="scientific">Colletotrichum spaethianum</name>
    <dbReference type="NCBI Taxonomy" id="700344"/>
    <lineage>
        <taxon>Eukaryota</taxon>
        <taxon>Fungi</taxon>
        <taxon>Dikarya</taxon>
        <taxon>Ascomycota</taxon>
        <taxon>Pezizomycotina</taxon>
        <taxon>Sordariomycetes</taxon>
        <taxon>Hypocreomycetidae</taxon>
        <taxon>Glomerellales</taxon>
        <taxon>Glomerellaceae</taxon>
        <taxon>Colletotrichum</taxon>
        <taxon>Colletotrichum spaethianum species complex</taxon>
    </lineage>
</organism>